<keyword evidence="7" id="KW-0051">Antiviral defense</keyword>
<dbReference type="SUPFAM" id="SSF56672">
    <property type="entry name" value="DNA/RNA polymerases"/>
    <property type="match status" value="1"/>
</dbReference>
<evidence type="ECO:0000256" key="2">
    <source>
        <dbReference type="ARBA" id="ARBA00022679"/>
    </source>
</evidence>
<dbReference type="PROSITE" id="PS50878">
    <property type="entry name" value="RT_POL"/>
    <property type="match status" value="1"/>
</dbReference>
<organism evidence="12 13">
    <name type="scientific">Gimesia maris</name>
    <dbReference type="NCBI Taxonomy" id="122"/>
    <lineage>
        <taxon>Bacteria</taxon>
        <taxon>Pseudomonadati</taxon>
        <taxon>Planctomycetota</taxon>
        <taxon>Planctomycetia</taxon>
        <taxon>Planctomycetales</taxon>
        <taxon>Planctomycetaceae</taxon>
        <taxon>Gimesia</taxon>
    </lineage>
</organism>
<protein>
    <recommendedName>
        <fullName evidence="1">RNA-directed DNA polymerase</fullName>
        <ecNumber evidence="1">2.7.7.49</ecNumber>
    </recommendedName>
</protein>
<evidence type="ECO:0000259" key="11">
    <source>
        <dbReference type="PROSITE" id="PS50878"/>
    </source>
</evidence>
<dbReference type="PANTHER" id="PTHR34047">
    <property type="entry name" value="NUCLEAR INTRON MATURASE 1, MITOCHONDRIAL-RELATED"/>
    <property type="match status" value="1"/>
</dbReference>
<dbReference type="GO" id="GO:0003723">
    <property type="term" value="F:RNA binding"/>
    <property type="evidence" value="ECO:0007669"/>
    <property type="project" value="InterPro"/>
</dbReference>
<proteinExistence type="inferred from homology"/>
<gene>
    <name evidence="12" type="ORF">DIT97_22715</name>
</gene>
<keyword evidence="4" id="KW-0479">Metal-binding</keyword>
<feature type="domain" description="Reverse transcriptase" evidence="11">
    <location>
        <begin position="107"/>
        <end position="356"/>
    </location>
</feature>
<dbReference type="InterPro" id="IPR000123">
    <property type="entry name" value="Reverse_transcriptase_msDNA"/>
</dbReference>
<dbReference type="AlphaFoldDB" id="A0A3D3RA01"/>
<dbReference type="RefSeq" id="WP_154931023.1">
    <property type="nucleotide sequence ID" value="NZ_CP036341.1"/>
</dbReference>
<comment type="similarity">
    <text evidence="8">Belongs to the bacterial reverse transcriptase family.</text>
</comment>
<evidence type="ECO:0000256" key="9">
    <source>
        <dbReference type="ARBA" id="ARBA00048173"/>
    </source>
</evidence>
<dbReference type="GO" id="GO:0046872">
    <property type="term" value="F:metal ion binding"/>
    <property type="evidence" value="ECO:0007669"/>
    <property type="project" value="UniProtKB-KW"/>
</dbReference>
<evidence type="ECO:0000256" key="5">
    <source>
        <dbReference type="ARBA" id="ARBA00022842"/>
    </source>
</evidence>
<evidence type="ECO:0000256" key="1">
    <source>
        <dbReference type="ARBA" id="ARBA00012493"/>
    </source>
</evidence>
<dbReference type="GO" id="GO:0051607">
    <property type="term" value="P:defense response to virus"/>
    <property type="evidence" value="ECO:0007669"/>
    <property type="project" value="UniProtKB-KW"/>
</dbReference>
<keyword evidence="3" id="KW-0548">Nucleotidyltransferase</keyword>
<dbReference type="CDD" id="cd03487">
    <property type="entry name" value="RT_Bac_retron_II"/>
    <property type="match status" value="1"/>
</dbReference>
<evidence type="ECO:0000256" key="7">
    <source>
        <dbReference type="ARBA" id="ARBA00023118"/>
    </source>
</evidence>
<keyword evidence="2" id="KW-0808">Transferase</keyword>
<dbReference type="Proteomes" id="UP000263642">
    <property type="component" value="Unassembled WGS sequence"/>
</dbReference>
<dbReference type="EC" id="2.7.7.49" evidence="1"/>
<feature type="region of interest" description="Disordered" evidence="10">
    <location>
        <begin position="16"/>
        <end position="50"/>
    </location>
</feature>
<evidence type="ECO:0000256" key="6">
    <source>
        <dbReference type="ARBA" id="ARBA00022918"/>
    </source>
</evidence>
<accession>A0A3D3RA01</accession>
<dbReference type="InterPro" id="IPR000477">
    <property type="entry name" value="RT_dom"/>
</dbReference>
<dbReference type="GO" id="GO:0003964">
    <property type="term" value="F:RNA-directed DNA polymerase activity"/>
    <property type="evidence" value="ECO:0007669"/>
    <property type="project" value="UniProtKB-KW"/>
</dbReference>
<comment type="caution">
    <text evidence="12">The sequence shown here is derived from an EMBL/GenBank/DDBJ whole genome shotgun (WGS) entry which is preliminary data.</text>
</comment>
<sequence length="424" mass="48771">MGLFDFLRRIFFGSPPSQTVSPVESAPVPEETSSRKPRRKTTLEPLRYSSSHSSRVENIEEVAAPPYELARYGARTGHYYDMTRDGDTEKLARYELPLFSTPVELAEWLNIPLGKLAWLTHRFTQFDRPDDAQDSHYIYHWKPKRSGFRLIESPRPFLKMAQQQILHEILNRIPLHTAAHGFVRGRSSVTNATPHTGKRVVVKFDLENFYTSVKFSRVVAIFRNLGYCREASLYLARLTTSVIPMNLPFPDGSLRPLVPYLSRHLPQGAATSPALANLSAYSLDVRLSGLARAFDADYTRYADDLTFSGSEQFLRSLQVFLPLVNQIIRSERFQVNHMKRRILRENQQQKVTGVVVNEHPNVPRKEFDLLKAILTNCIRQGPGTQNRENHPDFASHLRGRVAYVQQLNPSRGQRLLQLYEQIRW</sequence>
<evidence type="ECO:0000256" key="10">
    <source>
        <dbReference type="SAM" id="MobiDB-lite"/>
    </source>
</evidence>
<keyword evidence="5" id="KW-0460">Magnesium</keyword>
<evidence type="ECO:0000256" key="3">
    <source>
        <dbReference type="ARBA" id="ARBA00022695"/>
    </source>
</evidence>
<keyword evidence="6 12" id="KW-0695">RNA-directed DNA polymerase</keyword>
<dbReference type="PRINTS" id="PR00866">
    <property type="entry name" value="RNADNAPOLMS"/>
</dbReference>
<reference evidence="12 13" key="1">
    <citation type="journal article" date="2018" name="Nat. Biotechnol.">
        <title>A standardized bacterial taxonomy based on genome phylogeny substantially revises the tree of life.</title>
        <authorList>
            <person name="Parks D.H."/>
            <person name="Chuvochina M."/>
            <person name="Waite D.W."/>
            <person name="Rinke C."/>
            <person name="Skarshewski A."/>
            <person name="Chaumeil P.A."/>
            <person name="Hugenholtz P."/>
        </authorList>
    </citation>
    <scope>NUCLEOTIDE SEQUENCE [LARGE SCALE GENOMIC DNA]</scope>
    <source>
        <strain evidence="12">UBA9375</strain>
    </source>
</reference>
<dbReference type="PANTHER" id="PTHR34047:SF7">
    <property type="entry name" value="RNA-DIRECTED DNA POLYMERASE"/>
    <property type="match status" value="1"/>
</dbReference>
<dbReference type="InterPro" id="IPR043502">
    <property type="entry name" value="DNA/RNA_pol_sf"/>
</dbReference>
<dbReference type="InterPro" id="IPR051083">
    <property type="entry name" value="GrpII_Intron_Splice-Mob/Def"/>
</dbReference>
<comment type="catalytic activity">
    <reaction evidence="9">
        <text>DNA(n) + a 2'-deoxyribonucleoside 5'-triphosphate = DNA(n+1) + diphosphate</text>
        <dbReference type="Rhea" id="RHEA:22508"/>
        <dbReference type="Rhea" id="RHEA-COMP:17339"/>
        <dbReference type="Rhea" id="RHEA-COMP:17340"/>
        <dbReference type="ChEBI" id="CHEBI:33019"/>
        <dbReference type="ChEBI" id="CHEBI:61560"/>
        <dbReference type="ChEBI" id="CHEBI:173112"/>
        <dbReference type="EC" id="2.7.7.49"/>
    </reaction>
</comment>
<dbReference type="Pfam" id="PF00078">
    <property type="entry name" value="RVT_1"/>
    <property type="match status" value="1"/>
</dbReference>
<name>A0A3D3RA01_9PLAN</name>
<evidence type="ECO:0000256" key="8">
    <source>
        <dbReference type="ARBA" id="ARBA00034120"/>
    </source>
</evidence>
<evidence type="ECO:0000256" key="4">
    <source>
        <dbReference type="ARBA" id="ARBA00022723"/>
    </source>
</evidence>
<dbReference type="EMBL" id="DQAY01000133">
    <property type="protein sequence ID" value="HCO25694.1"/>
    <property type="molecule type" value="Genomic_DNA"/>
</dbReference>
<evidence type="ECO:0000313" key="12">
    <source>
        <dbReference type="EMBL" id="HCO25694.1"/>
    </source>
</evidence>
<evidence type="ECO:0000313" key="13">
    <source>
        <dbReference type="Proteomes" id="UP000263642"/>
    </source>
</evidence>